<reference evidence="2" key="2">
    <citation type="submission" date="2023-05" db="EMBL/GenBank/DDBJ databases">
        <authorList>
            <person name="Fouks B."/>
        </authorList>
    </citation>
    <scope>NUCLEOTIDE SEQUENCE</scope>
    <source>
        <strain evidence="2">Stay&amp;Tobe</strain>
        <tissue evidence="2">Testes</tissue>
    </source>
</reference>
<evidence type="ECO:0000313" key="3">
    <source>
        <dbReference type="Proteomes" id="UP001233999"/>
    </source>
</evidence>
<sequence>FILFLYATCNIIFWSSPLWGLEGLTCPHSEGNNERKYILLFIKIVQATINLFLIMKIILSRQSSNPFKLFFFLKGLFAILLLYIALQQRALVSKLCMIDIRDFMRSHPTATGYHRPSWYLLNVHHGLNLALVKLLKLLCLLNTFAMVSLYVGE</sequence>
<evidence type="ECO:0000256" key="1">
    <source>
        <dbReference type="SAM" id="Phobius"/>
    </source>
</evidence>
<accession>A0AAD7ZLV1</accession>
<keyword evidence="1" id="KW-0812">Transmembrane</keyword>
<keyword evidence="1" id="KW-1133">Transmembrane helix</keyword>
<feature type="non-terminal residue" evidence="2">
    <location>
        <position position="1"/>
    </location>
</feature>
<feature type="transmembrane region" description="Helical" evidence="1">
    <location>
        <begin position="67"/>
        <end position="86"/>
    </location>
</feature>
<gene>
    <name evidence="2" type="ORF">L9F63_003160</name>
</gene>
<name>A0AAD7ZLV1_DIPPU</name>
<organism evidence="2 3">
    <name type="scientific">Diploptera punctata</name>
    <name type="common">Pacific beetle cockroach</name>
    <dbReference type="NCBI Taxonomy" id="6984"/>
    <lineage>
        <taxon>Eukaryota</taxon>
        <taxon>Metazoa</taxon>
        <taxon>Ecdysozoa</taxon>
        <taxon>Arthropoda</taxon>
        <taxon>Hexapoda</taxon>
        <taxon>Insecta</taxon>
        <taxon>Pterygota</taxon>
        <taxon>Neoptera</taxon>
        <taxon>Polyneoptera</taxon>
        <taxon>Dictyoptera</taxon>
        <taxon>Blattodea</taxon>
        <taxon>Blaberoidea</taxon>
        <taxon>Blaberidae</taxon>
        <taxon>Diplopterinae</taxon>
        <taxon>Diploptera</taxon>
    </lineage>
</organism>
<feature type="transmembrane region" description="Helical" evidence="1">
    <location>
        <begin position="130"/>
        <end position="151"/>
    </location>
</feature>
<reference evidence="2" key="1">
    <citation type="journal article" date="2023" name="IScience">
        <title>Live-bearing cockroach genome reveals convergent evolutionary mechanisms linked to viviparity in insects and beyond.</title>
        <authorList>
            <person name="Fouks B."/>
            <person name="Harrison M.C."/>
            <person name="Mikhailova A.A."/>
            <person name="Marchal E."/>
            <person name="English S."/>
            <person name="Carruthers M."/>
            <person name="Jennings E.C."/>
            <person name="Chiamaka E.L."/>
            <person name="Frigard R.A."/>
            <person name="Pippel M."/>
            <person name="Attardo G.M."/>
            <person name="Benoit J.B."/>
            <person name="Bornberg-Bauer E."/>
            <person name="Tobe S.S."/>
        </authorList>
    </citation>
    <scope>NUCLEOTIDE SEQUENCE</scope>
    <source>
        <strain evidence="2">Stay&amp;Tobe</strain>
    </source>
</reference>
<dbReference type="Proteomes" id="UP001233999">
    <property type="component" value="Unassembled WGS sequence"/>
</dbReference>
<protein>
    <submittedName>
        <fullName evidence="2">Uncharacterized protein</fullName>
    </submittedName>
</protein>
<keyword evidence="3" id="KW-1185">Reference proteome</keyword>
<comment type="caution">
    <text evidence="2">The sequence shown here is derived from an EMBL/GenBank/DDBJ whole genome shotgun (WGS) entry which is preliminary data.</text>
</comment>
<keyword evidence="1" id="KW-0472">Membrane</keyword>
<dbReference type="AlphaFoldDB" id="A0AAD7ZLV1"/>
<evidence type="ECO:0000313" key="2">
    <source>
        <dbReference type="EMBL" id="KAJ9582467.1"/>
    </source>
</evidence>
<proteinExistence type="predicted"/>
<feature type="transmembrane region" description="Helical" evidence="1">
    <location>
        <begin position="37"/>
        <end position="55"/>
    </location>
</feature>
<dbReference type="EMBL" id="JASPKZ010007797">
    <property type="protein sequence ID" value="KAJ9582467.1"/>
    <property type="molecule type" value="Genomic_DNA"/>
</dbReference>
<feature type="non-terminal residue" evidence="2">
    <location>
        <position position="153"/>
    </location>
</feature>